<dbReference type="OrthoDB" id="9810667at2"/>
<sequence>MLRHILLGVGITLIVVALVLMGVNVAQPSFDNSKNRINNKRQTIIKEARKLGMAFPGENYQSGISLEQNIDLEKVISSLAKEKSKQSNSVKDHLREIIINIPQGMNGRQVAGLLVSKGLLKNKTKFIKTLNKFNIENKIMAGRYTFSSQASFIEILLVLIAPKEDIK</sequence>
<gene>
    <name evidence="1" type="ordered locus">Halha_0684</name>
</gene>
<evidence type="ECO:0000313" key="2">
    <source>
        <dbReference type="Proteomes" id="UP000010880"/>
    </source>
</evidence>
<dbReference type="HOGENOM" id="CLU_1592272_0_0_9"/>
<evidence type="ECO:0000313" key="1">
    <source>
        <dbReference type="EMBL" id="AGB40657.1"/>
    </source>
</evidence>
<dbReference type="STRING" id="748449.Halha_0684"/>
<protein>
    <submittedName>
        <fullName evidence="1">Putative periplasmic solute-binding protein</fullName>
    </submittedName>
</protein>
<dbReference type="Proteomes" id="UP000010880">
    <property type="component" value="Chromosome"/>
</dbReference>
<dbReference type="AlphaFoldDB" id="L0K5V1"/>
<dbReference type="RefSeq" id="WP_015326383.1">
    <property type="nucleotide sequence ID" value="NC_019978.1"/>
</dbReference>
<keyword evidence="2" id="KW-1185">Reference proteome</keyword>
<proteinExistence type="predicted"/>
<reference evidence="2" key="1">
    <citation type="submission" date="2012-02" db="EMBL/GenBank/DDBJ databases">
        <title>The complete genome of Halobacteroides halobius DSM 5150.</title>
        <authorList>
            <person name="Lucas S."/>
            <person name="Copeland A."/>
            <person name="Lapidus A."/>
            <person name="Glavina del Rio T."/>
            <person name="Dalin E."/>
            <person name="Tice H."/>
            <person name="Bruce D."/>
            <person name="Goodwin L."/>
            <person name="Pitluck S."/>
            <person name="Peters L."/>
            <person name="Mikhailova N."/>
            <person name="Gu W."/>
            <person name="Kyrpides N."/>
            <person name="Mavromatis K."/>
            <person name="Ivanova N."/>
            <person name="Brettin T."/>
            <person name="Detter J.C."/>
            <person name="Han C."/>
            <person name="Larimer F."/>
            <person name="Land M."/>
            <person name="Hauser L."/>
            <person name="Markowitz V."/>
            <person name="Cheng J.-F."/>
            <person name="Hugenholtz P."/>
            <person name="Woyke T."/>
            <person name="Wu D."/>
            <person name="Tindall B."/>
            <person name="Pomrenke H."/>
            <person name="Brambilla E."/>
            <person name="Klenk H.-P."/>
            <person name="Eisen J.A."/>
        </authorList>
    </citation>
    <scope>NUCLEOTIDE SEQUENCE [LARGE SCALE GENOMIC DNA]</scope>
    <source>
        <strain evidence="2">ATCC 35273 / DSM 5150 / MD-1</strain>
    </source>
</reference>
<dbReference type="KEGG" id="hhl:Halha_0684"/>
<organism evidence="1 2">
    <name type="scientific">Halobacteroides halobius (strain ATCC 35273 / DSM 5150 / MD-1)</name>
    <dbReference type="NCBI Taxonomy" id="748449"/>
    <lineage>
        <taxon>Bacteria</taxon>
        <taxon>Bacillati</taxon>
        <taxon>Bacillota</taxon>
        <taxon>Clostridia</taxon>
        <taxon>Halanaerobiales</taxon>
        <taxon>Halobacteroidaceae</taxon>
        <taxon>Halobacteroides</taxon>
    </lineage>
</organism>
<dbReference type="EMBL" id="CP003359">
    <property type="protein sequence ID" value="AGB40657.1"/>
    <property type="molecule type" value="Genomic_DNA"/>
</dbReference>
<name>L0K5V1_HALHC</name>
<accession>L0K5V1</accession>
<dbReference type="eggNOG" id="COG1559">
    <property type="taxonomic scope" value="Bacteria"/>
</dbReference>
<dbReference type="Gene3D" id="3.30.1490.480">
    <property type="entry name" value="Endolytic murein transglycosylase"/>
    <property type="match status" value="1"/>
</dbReference>